<evidence type="ECO:0000313" key="3">
    <source>
        <dbReference type="Proteomes" id="UP001162483"/>
    </source>
</evidence>
<sequence length="58" mass="6246">MPKLKQNGMGSPQDPYQTLILACSLAGQERGRDKQAPHPEPYQATCPQHGGVLTLSPC</sequence>
<proteinExistence type="predicted"/>
<organism evidence="2 3">
    <name type="scientific">Staurois parvus</name>
    <dbReference type="NCBI Taxonomy" id="386267"/>
    <lineage>
        <taxon>Eukaryota</taxon>
        <taxon>Metazoa</taxon>
        <taxon>Chordata</taxon>
        <taxon>Craniata</taxon>
        <taxon>Vertebrata</taxon>
        <taxon>Euteleostomi</taxon>
        <taxon>Amphibia</taxon>
        <taxon>Batrachia</taxon>
        <taxon>Anura</taxon>
        <taxon>Neobatrachia</taxon>
        <taxon>Ranoidea</taxon>
        <taxon>Ranidae</taxon>
        <taxon>Staurois</taxon>
    </lineage>
</organism>
<comment type="caution">
    <text evidence="2">The sequence shown here is derived from an EMBL/GenBank/DDBJ whole genome shotgun (WGS) entry which is preliminary data.</text>
</comment>
<evidence type="ECO:0000256" key="1">
    <source>
        <dbReference type="SAM" id="MobiDB-lite"/>
    </source>
</evidence>
<name>A0ABN9AYD8_9NEOB</name>
<evidence type="ECO:0000313" key="2">
    <source>
        <dbReference type="EMBL" id="CAI9538733.1"/>
    </source>
</evidence>
<gene>
    <name evidence="2" type="ORF">SPARVUS_LOCUS1478951</name>
</gene>
<protein>
    <submittedName>
        <fullName evidence="2">Uncharacterized protein</fullName>
    </submittedName>
</protein>
<dbReference type="EMBL" id="CATNWA010000966">
    <property type="protein sequence ID" value="CAI9538733.1"/>
    <property type="molecule type" value="Genomic_DNA"/>
</dbReference>
<keyword evidence="3" id="KW-1185">Reference proteome</keyword>
<accession>A0ABN9AYD8</accession>
<feature type="region of interest" description="Disordered" evidence="1">
    <location>
        <begin position="27"/>
        <end position="48"/>
    </location>
</feature>
<dbReference type="Proteomes" id="UP001162483">
    <property type="component" value="Unassembled WGS sequence"/>
</dbReference>
<reference evidence="2" key="1">
    <citation type="submission" date="2023-05" db="EMBL/GenBank/DDBJ databases">
        <authorList>
            <person name="Stuckert A."/>
        </authorList>
    </citation>
    <scope>NUCLEOTIDE SEQUENCE</scope>
</reference>